<keyword evidence="5" id="KW-0378">Hydrolase</keyword>
<dbReference type="GO" id="GO:0016787">
    <property type="term" value="F:hydrolase activity"/>
    <property type="evidence" value="ECO:0007669"/>
    <property type="project" value="UniProtKB-KW"/>
</dbReference>
<dbReference type="OrthoDB" id="2286242at2759"/>
<feature type="domain" description="Reverse transcriptase RNase H-like" evidence="8">
    <location>
        <begin position="206"/>
        <end position="311"/>
    </location>
</feature>
<accession>A0A9Q3J8U8</accession>
<dbReference type="Pfam" id="PF17917">
    <property type="entry name" value="RT_RNaseH"/>
    <property type="match status" value="1"/>
</dbReference>
<dbReference type="Pfam" id="PF00078">
    <property type="entry name" value="RVT_1"/>
    <property type="match status" value="1"/>
</dbReference>
<evidence type="ECO:0000313" key="9">
    <source>
        <dbReference type="EMBL" id="MBW0557683.1"/>
    </source>
</evidence>
<dbReference type="Proteomes" id="UP000765509">
    <property type="component" value="Unassembled WGS sequence"/>
</dbReference>
<evidence type="ECO:0000256" key="5">
    <source>
        <dbReference type="ARBA" id="ARBA00022801"/>
    </source>
</evidence>
<evidence type="ECO:0000256" key="6">
    <source>
        <dbReference type="ARBA" id="ARBA00022918"/>
    </source>
</evidence>
<dbReference type="InterPro" id="IPR043128">
    <property type="entry name" value="Rev_trsase/Diguanyl_cyclase"/>
</dbReference>
<name>A0A9Q3J8U8_9BASI</name>
<dbReference type="InterPro" id="IPR000477">
    <property type="entry name" value="RT_dom"/>
</dbReference>
<dbReference type="EMBL" id="AVOT02065681">
    <property type="protein sequence ID" value="MBW0557683.1"/>
    <property type="molecule type" value="Genomic_DNA"/>
</dbReference>
<dbReference type="CDD" id="cd09274">
    <property type="entry name" value="RNase_HI_RT_Ty3"/>
    <property type="match status" value="1"/>
</dbReference>
<feature type="domain" description="Reverse transcriptase" evidence="7">
    <location>
        <begin position="5"/>
        <end position="115"/>
    </location>
</feature>
<keyword evidence="3" id="KW-0540">Nuclease</keyword>
<sequence>MGAFKGFHQIVLTPKAEKLLRIITHFCIYDYIRMPFGIKNAPSHHQRMINTIFPTELFEGWLIIYIDDIIICSDLWSLHLEILARVLHKASEVNMKISLKKCNSGFEELKALGLIVSGLSLVIDKNEVAAVLFKPIPQNKKEMIPFLGFSTYYRQQLIDFEILSKSLYRICDQQTVFELTQQGIKAYGKIREALKEAPLLLIPDCNIPLKLYIDACGDGLGAALHQVQIIDEKPTEIPGCYISRQIKPTEARYGESQMKFLCLVWALEKLHYYLDGSAFEVITDFNAVKSLLNMKPPNRHMLRWQIAIQEYRRNMTIVHKAGNIHKTTDGLSRWELGNNLDIPAYVPLEAEPQLPIERIKITYIGTELFEEVRKYYKKNKKWHILTSLLDKDCKDTSLVNALD</sequence>
<dbReference type="SUPFAM" id="SSF56672">
    <property type="entry name" value="DNA/RNA polymerases"/>
    <property type="match status" value="1"/>
</dbReference>
<evidence type="ECO:0000256" key="4">
    <source>
        <dbReference type="ARBA" id="ARBA00022759"/>
    </source>
</evidence>
<dbReference type="AlphaFoldDB" id="A0A9Q3J8U8"/>
<evidence type="ECO:0000256" key="3">
    <source>
        <dbReference type="ARBA" id="ARBA00022722"/>
    </source>
</evidence>
<dbReference type="InterPro" id="IPR043502">
    <property type="entry name" value="DNA/RNA_pol_sf"/>
</dbReference>
<keyword evidence="4" id="KW-0255">Endonuclease</keyword>
<gene>
    <name evidence="9" type="ORF">O181_097398</name>
</gene>
<dbReference type="PANTHER" id="PTHR37984:SF5">
    <property type="entry name" value="PROTEIN NYNRIN-LIKE"/>
    <property type="match status" value="1"/>
</dbReference>
<keyword evidence="10" id="KW-1185">Reference proteome</keyword>
<dbReference type="Gene3D" id="3.10.10.10">
    <property type="entry name" value="HIV Type 1 Reverse Transcriptase, subunit A, domain 1"/>
    <property type="match status" value="1"/>
</dbReference>
<evidence type="ECO:0000259" key="8">
    <source>
        <dbReference type="Pfam" id="PF17917"/>
    </source>
</evidence>
<comment type="caution">
    <text evidence="9">The sequence shown here is derived from an EMBL/GenBank/DDBJ whole genome shotgun (WGS) entry which is preliminary data.</text>
</comment>
<dbReference type="GO" id="GO:0003964">
    <property type="term" value="F:RNA-directed DNA polymerase activity"/>
    <property type="evidence" value="ECO:0007669"/>
    <property type="project" value="UniProtKB-KW"/>
</dbReference>
<reference evidence="9" key="1">
    <citation type="submission" date="2021-03" db="EMBL/GenBank/DDBJ databases">
        <title>Draft genome sequence of rust myrtle Austropuccinia psidii MF-1, a brazilian biotype.</title>
        <authorList>
            <person name="Quecine M.C."/>
            <person name="Pachon D.M.R."/>
            <person name="Bonatelli M.L."/>
            <person name="Correr F.H."/>
            <person name="Franceschini L.M."/>
            <person name="Leite T.F."/>
            <person name="Margarido G.R.A."/>
            <person name="Almeida C.A."/>
            <person name="Ferrarezi J.A."/>
            <person name="Labate C.A."/>
        </authorList>
    </citation>
    <scope>NUCLEOTIDE SEQUENCE</scope>
    <source>
        <strain evidence="9">MF-1</strain>
    </source>
</reference>
<dbReference type="GO" id="GO:0004519">
    <property type="term" value="F:endonuclease activity"/>
    <property type="evidence" value="ECO:0007669"/>
    <property type="project" value="UniProtKB-KW"/>
</dbReference>
<evidence type="ECO:0000259" key="7">
    <source>
        <dbReference type="Pfam" id="PF00078"/>
    </source>
</evidence>
<evidence type="ECO:0000256" key="2">
    <source>
        <dbReference type="ARBA" id="ARBA00022695"/>
    </source>
</evidence>
<dbReference type="InterPro" id="IPR041373">
    <property type="entry name" value="RT_RNaseH"/>
</dbReference>
<evidence type="ECO:0000313" key="10">
    <source>
        <dbReference type="Proteomes" id="UP000765509"/>
    </source>
</evidence>
<organism evidence="9 10">
    <name type="scientific">Austropuccinia psidii MF-1</name>
    <dbReference type="NCBI Taxonomy" id="1389203"/>
    <lineage>
        <taxon>Eukaryota</taxon>
        <taxon>Fungi</taxon>
        <taxon>Dikarya</taxon>
        <taxon>Basidiomycota</taxon>
        <taxon>Pucciniomycotina</taxon>
        <taxon>Pucciniomycetes</taxon>
        <taxon>Pucciniales</taxon>
        <taxon>Sphaerophragmiaceae</taxon>
        <taxon>Austropuccinia</taxon>
    </lineage>
</organism>
<keyword evidence="1" id="KW-0808">Transferase</keyword>
<proteinExistence type="predicted"/>
<dbReference type="Gene3D" id="3.30.70.270">
    <property type="match status" value="2"/>
</dbReference>
<dbReference type="PANTHER" id="PTHR37984">
    <property type="entry name" value="PROTEIN CBG26694"/>
    <property type="match status" value="1"/>
</dbReference>
<keyword evidence="6" id="KW-0695">RNA-directed DNA polymerase</keyword>
<evidence type="ECO:0000256" key="1">
    <source>
        <dbReference type="ARBA" id="ARBA00022679"/>
    </source>
</evidence>
<keyword evidence="2" id="KW-0548">Nucleotidyltransferase</keyword>
<evidence type="ECO:0008006" key="11">
    <source>
        <dbReference type="Google" id="ProtNLM"/>
    </source>
</evidence>
<dbReference type="InterPro" id="IPR050951">
    <property type="entry name" value="Retrovirus_Pol_polyprotein"/>
</dbReference>
<protein>
    <recommendedName>
        <fullName evidence="11">Reverse transcriptase domain-containing protein</fullName>
    </recommendedName>
</protein>